<evidence type="ECO:0000313" key="4">
    <source>
        <dbReference type="Proteomes" id="UP001143981"/>
    </source>
</evidence>
<accession>A0A9W8CVP4</accession>
<sequence length="835" mass="93203">MSKPTIDEAADLSLKVVSLSHPDSFASSMAGDSSKHEQLSAPVRIIAAMHFLPFTISVAEETPAEPYEWKVAGRRGHTAMYAGVRSLNELANADCIQVGWIGNYTDLKGEEHPCDKLSAASRDNICKALSKHNAVPVFVDESTAHGHYEGYSKHTLWPLLHYMSWDDARPMNPTWWDSYTKANKLFAETIDSIYQDGDIVWIHDYHLLLLPELFRAARPASTIGLFLHSPFPSSELFRSLPRRKEILYGMLGATRIGFQTYSYARHFLSSCTRVLGLETTPTGIDNKGSMVTIGVFPIGIDARHVQERRALPAVEAKMKNLREMFANKRIIIGRDRLDEVAGIKQKLEAFEKFLGMYPEWQNNVVLIQVTQPGQTQDPKFEAKISELVTNINSTYGSLEFMPVMYHHTFLDTDEYMALLNIADLCLITVIRDGMNTGSLEFVVCQQDKHSPLLLSEFTGTAGSVSGAVQINPWDYEGVAQAIDTALRMGPDEKKERYVQMYQHVMRHDAQHWAATVVQDLRATALVGQSSAETPALDLPLFARCFTESKRRMIMLDYDGTLTPITNIPAQALPPPEMLEALRALCADPRNFVCIISGRDRAFLELHLGDVKGLALSGEHGSFIRYPDGDWINLLDEMDMSWKDEVLSIFTFYTERTAGATIEAKETSITWHYRNADPEYGEFQAKECMNHLEDAVVSKLPVEILVGKKCLEVRPMSVNKGEIVKRLMGARPEQWEFVVCAGDDKTDEDMFRALRTMKQTIVGGGNSSQSRAPADAATSVGTSADWSLTSMRLPPYYFTVTVGPADKKSAAAWHVRSSHDVVDALARLVDAESSAP</sequence>
<organism evidence="3 4">
    <name type="scientific">Coemansia biformis</name>
    <dbReference type="NCBI Taxonomy" id="1286918"/>
    <lineage>
        <taxon>Eukaryota</taxon>
        <taxon>Fungi</taxon>
        <taxon>Fungi incertae sedis</taxon>
        <taxon>Zoopagomycota</taxon>
        <taxon>Kickxellomycotina</taxon>
        <taxon>Kickxellomycetes</taxon>
        <taxon>Kickxellales</taxon>
        <taxon>Kickxellaceae</taxon>
        <taxon>Coemansia</taxon>
    </lineage>
</organism>
<dbReference type="InterPro" id="IPR003337">
    <property type="entry name" value="Trehalose_PPase"/>
</dbReference>
<comment type="caution">
    <text evidence="3">The sequence shown here is derived from an EMBL/GenBank/DDBJ whole genome shotgun (WGS) entry which is preliminary data.</text>
</comment>
<dbReference type="GO" id="GO:0005829">
    <property type="term" value="C:cytosol"/>
    <property type="evidence" value="ECO:0007669"/>
    <property type="project" value="TreeGrafter"/>
</dbReference>
<dbReference type="AlphaFoldDB" id="A0A9W8CVP4"/>
<dbReference type="EMBL" id="JANBOI010000845">
    <property type="protein sequence ID" value="KAJ1728323.1"/>
    <property type="molecule type" value="Genomic_DNA"/>
</dbReference>
<dbReference type="PANTHER" id="PTHR10788">
    <property type="entry name" value="TREHALOSE-6-PHOSPHATE SYNTHASE"/>
    <property type="match status" value="1"/>
</dbReference>
<dbReference type="GO" id="GO:0005992">
    <property type="term" value="P:trehalose biosynthetic process"/>
    <property type="evidence" value="ECO:0007669"/>
    <property type="project" value="InterPro"/>
</dbReference>
<dbReference type="InterPro" id="IPR001830">
    <property type="entry name" value="Glyco_trans_20"/>
</dbReference>
<evidence type="ECO:0000256" key="1">
    <source>
        <dbReference type="ARBA" id="ARBA00005409"/>
    </source>
</evidence>
<dbReference type="Gene3D" id="3.40.50.2000">
    <property type="entry name" value="Glycogen Phosphorylase B"/>
    <property type="match status" value="2"/>
</dbReference>
<dbReference type="GO" id="GO:0003825">
    <property type="term" value="F:alpha,alpha-trehalose-phosphate synthase (UDP-forming) activity"/>
    <property type="evidence" value="ECO:0007669"/>
    <property type="project" value="TreeGrafter"/>
</dbReference>
<dbReference type="InterPro" id="IPR036412">
    <property type="entry name" value="HAD-like_sf"/>
</dbReference>
<dbReference type="FunFam" id="3.40.50.1000:FF:000052">
    <property type="entry name" value="Alpha,alpha-trehalose-phosphate synthase [UDP-forming] 6"/>
    <property type="match status" value="1"/>
</dbReference>
<dbReference type="PANTHER" id="PTHR10788:SF123">
    <property type="entry name" value="TREHALOSE-PHOSPHATASE"/>
    <property type="match status" value="1"/>
</dbReference>
<dbReference type="FunFam" id="3.40.50.2000:FF:000036">
    <property type="entry name" value="Alpha,alpha-trehalose-phosphate synthase subunit Tps2"/>
    <property type="match status" value="1"/>
</dbReference>
<dbReference type="CDD" id="cd03788">
    <property type="entry name" value="GT20_TPS"/>
    <property type="match status" value="1"/>
</dbReference>
<evidence type="ECO:0008006" key="5">
    <source>
        <dbReference type="Google" id="ProtNLM"/>
    </source>
</evidence>
<dbReference type="Pfam" id="PF02358">
    <property type="entry name" value="Trehalose_PPase"/>
    <property type="match status" value="1"/>
</dbReference>
<dbReference type="SUPFAM" id="SSF56784">
    <property type="entry name" value="HAD-like"/>
    <property type="match status" value="1"/>
</dbReference>
<evidence type="ECO:0000313" key="3">
    <source>
        <dbReference type="EMBL" id="KAJ1728323.1"/>
    </source>
</evidence>
<dbReference type="InterPro" id="IPR023214">
    <property type="entry name" value="HAD_sf"/>
</dbReference>
<proteinExistence type="inferred from homology"/>
<dbReference type="CDD" id="cd01627">
    <property type="entry name" value="HAD_TPP"/>
    <property type="match status" value="1"/>
</dbReference>
<dbReference type="SUPFAM" id="SSF53756">
    <property type="entry name" value="UDP-Glycosyltransferase/glycogen phosphorylase"/>
    <property type="match status" value="1"/>
</dbReference>
<dbReference type="FunFam" id="3.30.70.1020:FF:000002">
    <property type="entry name" value="Trehalose-6-phosphate synthase 2"/>
    <property type="match status" value="1"/>
</dbReference>
<comment type="similarity">
    <text evidence="2">In the C-terminal section; belongs to the trehalose phosphatase family.</text>
</comment>
<dbReference type="InterPro" id="IPR006379">
    <property type="entry name" value="HAD-SF_hydro_IIB"/>
</dbReference>
<dbReference type="Gene3D" id="3.40.50.1000">
    <property type="entry name" value="HAD superfamily/HAD-like"/>
    <property type="match status" value="1"/>
</dbReference>
<evidence type="ECO:0000256" key="2">
    <source>
        <dbReference type="ARBA" id="ARBA00006330"/>
    </source>
</evidence>
<dbReference type="Proteomes" id="UP001143981">
    <property type="component" value="Unassembled WGS sequence"/>
</dbReference>
<comment type="similarity">
    <text evidence="1">In the N-terminal section; belongs to the glycosyltransferase 20 family.</text>
</comment>
<keyword evidence="4" id="KW-1185">Reference proteome</keyword>
<dbReference type="Pfam" id="PF00982">
    <property type="entry name" value="Glyco_transf_20"/>
    <property type="match status" value="1"/>
</dbReference>
<dbReference type="GO" id="GO:0004805">
    <property type="term" value="F:trehalose-phosphatase activity"/>
    <property type="evidence" value="ECO:0007669"/>
    <property type="project" value="TreeGrafter"/>
</dbReference>
<dbReference type="NCBIfam" id="TIGR00685">
    <property type="entry name" value="T6PP"/>
    <property type="match status" value="1"/>
</dbReference>
<dbReference type="NCBIfam" id="TIGR01484">
    <property type="entry name" value="HAD-SF-IIB"/>
    <property type="match status" value="1"/>
</dbReference>
<gene>
    <name evidence="3" type="ORF">LPJ61_004095</name>
</gene>
<dbReference type="OrthoDB" id="755951at2759"/>
<dbReference type="Gene3D" id="3.30.70.1020">
    <property type="entry name" value="Trehalose-6-phosphate phosphatase related protein, domain 2"/>
    <property type="match status" value="1"/>
</dbReference>
<dbReference type="GO" id="GO:0005946">
    <property type="term" value="C:alpha,alpha-trehalose-phosphate synthase complex (UDP-forming)"/>
    <property type="evidence" value="ECO:0007669"/>
    <property type="project" value="TreeGrafter"/>
</dbReference>
<name>A0A9W8CVP4_9FUNG</name>
<dbReference type="NCBIfam" id="NF011071">
    <property type="entry name" value="PRK14501.1"/>
    <property type="match status" value="1"/>
</dbReference>
<reference evidence="3" key="1">
    <citation type="submission" date="2022-07" db="EMBL/GenBank/DDBJ databases">
        <title>Phylogenomic reconstructions and comparative analyses of Kickxellomycotina fungi.</title>
        <authorList>
            <person name="Reynolds N.K."/>
            <person name="Stajich J.E."/>
            <person name="Barry K."/>
            <person name="Grigoriev I.V."/>
            <person name="Crous P."/>
            <person name="Smith M.E."/>
        </authorList>
    </citation>
    <scope>NUCLEOTIDE SEQUENCE</scope>
    <source>
        <strain evidence="3">BCRC 34381</strain>
    </source>
</reference>
<protein>
    <recommendedName>
        <fullName evidence="5">Glycosyltransferase family 20 protein</fullName>
    </recommendedName>
</protein>